<name>A0A975GRX8_9BACT</name>
<keyword evidence="2" id="KW-1185">Reference proteome</keyword>
<proteinExistence type="predicted"/>
<gene>
    <name evidence="1" type="ORF">dnm_074120</name>
</gene>
<evidence type="ECO:0000313" key="2">
    <source>
        <dbReference type="Proteomes" id="UP000663722"/>
    </source>
</evidence>
<dbReference type="KEGG" id="dmm:dnm_074120"/>
<protein>
    <submittedName>
        <fullName evidence="1">Uncharacterized protein</fullName>
    </submittedName>
</protein>
<dbReference type="EMBL" id="CP061800">
    <property type="protein sequence ID" value="QTA91347.1"/>
    <property type="molecule type" value="Genomic_DNA"/>
</dbReference>
<evidence type="ECO:0000313" key="1">
    <source>
        <dbReference type="EMBL" id="QTA91347.1"/>
    </source>
</evidence>
<dbReference type="Proteomes" id="UP000663722">
    <property type="component" value="Chromosome"/>
</dbReference>
<sequence length="55" mass="6408">MWKLLRFPRHFNSDYNGSGGGSDFGRPPATFRFYRNPDGHSRKTALFKETDIPNF</sequence>
<dbReference type="AlphaFoldDB" id="A0A975GRX8"/>
<organism evidence="1 2">
    <name type="scientific">Desulfonema magnum</name>
    <dbReference type="NCBI Taxonomy" id="45655"/>
    <lineage>
        <taxon>Bacteria</taxon>
        <taxon>Pseudomonadati</taxon>
        <taxon>Thermodesulfobacteriota</taxon>
        <taxon>Desulfobacteria</taxon>
        <taxon>Desulfobacterales</taxon>
        <taxon>Desulfococcaceae</taxon>
        <taxon>Desulfonema</taxon>
    </lineage>
</organism>
<reference evidence="1" key="1">
    <citation type="journal article" date="2021" name="Microb. Physiol.">
        <title>Proteogenomic Insights into the Physiology of Marine, Sulfate-Reducing, Filamentous Desulfonema limicola and Desulfonema magnum.</title>
        <authorList>
            <person name="Schnaars V."/>
            <person name="Wohlbrand L."/>
            <person name="Scheve S."/>
            <person name="Hinrichs C."/>
            <person name="Reinhardt R."/>
            <person name="Rabus R."/>
        </authorList>
    </citation>
    <scope>NUCLEOTIDE SEQUENCE</scope>
    <source>
        <strain evidence="1">4be13</strain>
    </source>
</reference>
<accession>A0A975GRX8</accession>